<keyword evidence="3 5" id="KW-0520">NAD</keyword>
<feature type="active site" evidence="5">
    <location>
        <position position="237"/>
    </location>
</feature>
<comment type="catalytic activity">
    <reaction evidence="5">
        <text>4-phospho-D-erythronate + NAD(+) = (R)-3-hydroxy-2-oxo-4-phosphooxybutanoate + NADH + H(+)</text>
        <dbReference type="Rhea" id="RHEA:18829"/>
        <dbReference type="ChEBI" id="CHEBI:15378"/>
        <dbReference type="ChEBI" id="CHEBI:57540"/>
        <dbReference type="ChEBI" id="CHEBI:57945"/>
        <dbReference type="ChEBI" id="CHEBI:58538"/>
        <dbReference type="ChEBI" id="CHEBI:58766"/>
        <dbReference type="EC" id="1.1.1.290"/>
    </reaction>
</comment>
<feature type="binding site" evidence="5">
    <location>
        <position position="45"/>
    </location>
    <ligand>
        <name>substrate</name>
    </ligand>
</feature>
<feature type="binding site" evidence="5">
    <location>
        <position position="232"/>
    </location>
    <ligand>
        <name>NAD(+)</name>
        <dbReference type="ChEBI" id="CHEBI:57540"/>
    </ligand>
</feature>
<feature type="domain" description="Erythronate-4-phosphate dehydrogenase dimerisation" evidence="7">
    <location>
        <begin position="292"/>
        <end position="370"/>
    </location>
</feature>
<dbReference type="Pfam" id="PF02826">
    <property type="entry name" value="2-Hacid_dh_C"/>
    <property type="match status" value="1"/>
</dbReference>
<dbReference type="RefSeq" id="WP_212212469.1">
    <property type="nucleotide sequence ID" value="NZ_JAGUCO010000001.1"/>
</dbReference>
<dbReference type="PANTHER" id="PTHR43761">
    <property type="entry name" value="D-ISOMER SPECIFIC 2-HYDROXYACID DEHYDROGENASE FAMILY PROTEIN (AFU_ORTHOLOGUE AFUA_1G13630)"/>
    <property type="match status" value="1"/>
</dbReference>
<comment type="subunit">
    <text evidence="5">Homodimer.</text>
</comment>
<name>A0ABS5JQ02_9BACT</name>
<evidence type="ECO:0000256" key="1">
    <source>
        <dbReference type="ARBA" id="ARBA00022490"/>
    </source>
</evidence>
<dbReference type="InterPro" id="IPR036291">
    <property type="entry name" value="NAD(P)-bd_dom_sf"/>
</dbReference>
<dbReference type="InterPro" id="IPR024531">
    <property type="entry name" value="Erythronate-4-P_DHase_dimer"/>
</dbReference>
<feature type="binding site" evidence="5">
    <location>
        <position position="258"/>
    </location>
    <ligand>
        <name>substrate</name>
    </ligand>
</feature>
<dbReference type="InterPro" id="IPR038251">
    <property type="entry name" value="PdxB_dimer_sf"/>
</dbReference>
<evidence type="ECO:0000313" key="8">
    <source>
        <dbReference type="EMBL" id="MBS2096902.1"/>
    </source>
</evidence>
<dbReference type="PROSITE" id="PS00671">
    <property type="entry name" value="D_2_HYDROXYACID_DH_3"/>
    <property type="match status" value="1"/>
</dbReference>
<comment type="subcellular location">
    <subcellularLocation>
        <location evidence="5">Cytoplasm</location>
    </subcellularLocation>
</comment>
<accession>A0ABS5JQ02</accession>
<evidence type="ECO:0000256" key="2">
    <source>
        <dbReference type="ARBA" id="ARBA00023002"/>
    </source>
</evidence>
<gene>
    <name evidence="5" type="primary">pdxB</name>
    <name evidence="8" type="ORF">KEM10_01350</name>
</gene>
<dbReference type="Pfam" id="PF11890">
    <property type="entry name" value="DUF3410"/>
    <property type="match status" value="1"/>
</dbReference>
<proteinExistence type="inferred from homology"/>
<feature type="binding site" evidence="5">
    <location>
        <position position="66"/>
    </location>
    <ligand>
        <name>substrate</name>
    </ligand>
</feature>
<evidence type="ECO:0000256" key="3">
    <source>
        <dbReference type="ARBA" id="ARBA00023027"/>
    </source>
</evidence>
<dbReference type="Proteomes" id="UP000708576">
    <property type="component" value="Unassembled WGS sequence"/>
</dbReference>
<feature type="binding site" evidence="5">
    <location>
        <position position="257"/>
    </location>
    <ligand>
        <name>NAD(+)</name>
        <dbReference type="ChEBI" id="CHEBI:57540"/>
    </ligand>
</feature>
<dbReference type="InterPro" id="IPR006140">
    <property type="entry name" value="D-isomer_DH_NAD-bd"/>
</dbReference>
<evidence type="ECO:0000259" key="6">
    <source>
        <dbReference type="Pfam" id="PF02826"/>
    </source>
</evidence>
<dbReference type="SUPFAM" id="SSF52283">
    <property type="entry name" value="Formate/glycerate dehydrogenase catalytic domain-like"/>
    <property type="match status" value="1"/>
</dbReference>
<dbReference type="InterPro" id="IPR029753">
    <property type="entry name" value="D-isomer_DH_CS"/>
</dbReference>
<dbReference type="EC" id="1.1.1.290" evidence="5"/>
<keyword evidence="4 5" id="KW-0664">Pyridoxine biosynthesis</keyword>
<keyword evidence="1 5" id="KW-0963">Cytoplasm</keyword>
<feature type="binding site" evidence="5">
    <location>
        <position position="146"/>
    </location>
    <ligand>
        <name>NAD(+)</name>
        <dbReference type="ChEBI" id="CHEBI:57540"/>
    </ligand>
</feature>
<dbReference type="EMBL" id="JAGUCO010000001">
    <property type="protein sequence ID" value="MBS2096902.1"/>
    <property type="molecule type" value="Genomic_DNA"/>
</dbReference>
<dbReference type="Gene3D" id="3.40.50.720">
    <property type="entry name" value="NAD(P)-binding Rossmann-like Domain"/>
    <property type="match status" value="2"/>
</dbReference>
<dbReference type="Gene3D" id="3.30.1370.170">
    <property type="match status" value="1"/>
</dbReference>
<evidence type="ECO:0000259" key="7">
    <source>
        <dbReference type="Pfam" id="PF11890"/>
    </source>
</evidence>
<dbReference type="HAMAP" id="MF_01825">
    <property type="entry name" value="PdxB"/>
    <property type="match status" value="1"/>
</dbReference>
<reference evidence="8 9" key="1">
    <citation type="journal article" date="2015" name="Int. J. Syst. Evol. Microbiol.">
        <title>Carboxylicivirga linearis sp. nov., isolated from a sea cucumber culture pond.</title>
        <authorList>
            <person name="Wang F.Q."/>
            <person name="Zhou Y.X."/>
            <person name="Lin X.Z."/>
            <person name="Chen G.J."/>
            <person name="Du Z.J."/>
        </authorList>
    </citation>
    <scope>NUCLEOTIDE SEQUENCE [LARGE SCALE GENOMIC DNA]</scope>
    <source>
        <strain evidence="8 9">FB218</strain>
    </source>
</reference>
<evidence type="ECO:0000256" key="5">
    <source>
        <dbReference type="HAMAP-Rule" id="MF_01825"/>
    </source>
</evidence>
<dbReference type="SUPFAM" id="SSF51735">
    <property type="entry name" value="NAD(P)-binding Rossmann-fold domains"/>
    <property type="match status" value="1"/>
</dbReference>
<evidence type="ECO:0000256" key="4">
    <source>
        <dbReference type="ARBA" id="ARBA00023096"/>
    </source>
</evidence>
<sequence length="377" mass="42347">MKIIADDKIPFLNGVFENICEINYLPGAQITNEVLKDADALITRTRTKCNQNSLQGSCVKMIASATIGFDHIDTKYCEDNDIKWTNAPGCNAESVKQYIASVFGMLVIEKGWILKGKKIAVVGVGNVGSRIAKLSEALGMHVYKVDPPRARAEKDEQFYELKEIVGDMDIVTFHTPLNKEGDDKTYHLCNDELLSMMKETTLVINSSRGEVIDGNALKKALAEEQMAAAVLDVWEKEPEIDKELMNKVWLATPHIAGYSLDGKANGTMMSVQAISREFNLGLDDWEPNNIPLPKKNAIDIDCTFLSDEQVLANTFVQTYAIKEDDIRLRMKTNEFEKQRGNYPIRREFKAFEVNLHKGNDEQISLLKSVGFENVTRT</sequence>
<comment type="pathway">
    <text evidence="5">Cofactor biosynthesis; pyridoxine 5'-phosphate biosynthesis; pyridoxine 5'-phosphate from D-erythrose 4-phosphate: step 2/5.</text>
</comment>
<organism evidence="8 9">
    <name type="scientific">Carboxylicivirga linearis</name>
    <dbReference type="NCBI Taxonomy" id="1628157"/>
    <lineage>
        <taxon>Bacteria</taxon>
        <taxon>Pseudomonadati</taxon>
        <taxon>Bacteroidota</taxon>
        <taxon>Bacteroidia</taxon>
        <taxon>Marinilabiliales</taxon>
        <taxon>Marinilabiliaceae</taxon>
        <taxon>Carboxylicivirga</taxon>
    </lineage>
</organism>
<comment type="function">
    <text evidence="5">Catalyzes the oxidation of erythronate-4-phosphate to 3-hydroxy-2-oxo-4-phosphonooxybutanoate.</text>
</comment>
<feature type="active site" description="Proton donor" evidence="5">
    <location>
        <position position="254"/>
    </location>
</feature>
<comment type="caution">
    <text evidence="5">Lacks conserved residue(s) required for the propagation of feature annotation.</text>
</comment>
<evidence type="ECO:0000313" key="9">
    <source>
        <dbReference type="Proteomes" id="UP000708576"/>
    </source>
</evidence>
<dbReference type="InterPro" id="IPR020921">
    <property type="entry name" value="Erythronate-4-P_DHase"/>
</dbReference>
<feature type="domain" description="D-isomer specific 2-hydroxyacid dehydrogenase NAD-binding" evidence="6">
    <location>
        <begin position="113"/>
        <end position="256"/>
    </location>
</feature>
<keyword evidence="9" id="KW-1185">Reference proteome</keyword>
<dbReference type="InterPro" id="IPR050418">
    <property type="entry name" value="D-iso_2-hydroxyacid_DH_PdxB"/>
</dbReference>
<keyword evidence="2 5" id="KW-0560">Oxidoreductase</keyword>
<comment type="caution">
    <text evidence="8">The sequence shown here is derived from an EMBL/GenBank/DDBJ whole genome shotgun (WGS) entry which is preliminary data.</text>
</comment>
<comment type="similarity">
    <text evidence="5">Belongs to the D-isomer specific 2-hydroxyacid dehydrogenase family. PdxB subfamily.</text>
</comment>
<feature type="active site" evidence="5">
    <location>
        <position position="208"/>
    </location>
</feature>
<dbReference type="CDD" id="cd12158">
    <property type="entry name" value="ErythrP_dh"/>
    <property type="match status" value="1"/>
</dbReference>
<feature type="binding site" evidence="5">
    <location>
        <position position="175"/>
    </location>
    <ligand>
        <name>NAD(+)</name>
        <dbReference type="ChEBI" id="CHEBI:57540"/>
    </ligand>
</feature>
<protein>
    <recommendedName>
        <fullName evidence="5">Erythronate-4-phosphate dehydrogenase</fullName>
        <ecNumber evidence="5">1.1.1.290</ecNumber>
    </recommendedName>
</protein>
<dbReference type="PANTHER" id="PTHR43761:SF1">
    <property type="entry name" value="D-ISOMER SPECIFIC 2-HYDROXYACID DEHYDROGENASE CATALYTIC DOMAIN-CONTAINING PROTEIN-RELATED"/>
    <property type="match status" value="1"/>
</dbReference>